<reference evidence="2 3" key="1">
    <citation type="journal article" date="2015" name="Nature">
        <title>rRNA introns, odd ribosomes, and small enigmatic genomes across a large radiation of phyla.</title>
        <authorList>
            <person name="Brown C.T."/>
            <person name="Hug L.A."/>
            <person name="Thomas B.C."/>
            <person name="Sharon I."/>
            <person name="Castelle C.J."/>
            <person name="Singh A."/>
            <person name="Wilkins M.J."/>
            <person name="Williams K.H."/>
            <person name="Banfield J.F."/>
        </authorList>
    </citation>
    <scope>NUCLEOTIDE SEQUENCE [LARGE SCALE GENOMIC DNA]</scope>
</reference>
<evidence type="ECO:0000256" key="1">
    <source>
        <dbReference type="SAM" id="Phobius"/>
    </source>
</evidence>
<proteinExistence type="predicted"/>
<keyword evidence="1" id="KW-1133">Transmembrane helix</keyword>
<keyword evidence="1" id="KW-0472">Membrane</keyword>
<comment type="caution">
    <text evidence="2">The sequence shown here is derived from an EMBL/GenBank/DDBJ whole genome shotgun (WGS) entry which is preliminary data.</text>
</comment>
<accession>A0A0G0RN20</accession>
<organism evidence="2 3">
    <name type="scientific">Candidatus Yanofskybacteria bacterium GW2011_GWD2_39_48</name>
    <dbReference type="NCBI Taxonomy" id="1619031"/>
    <lineage>
        <taxon>Bacteria</taxon>
        <taxon>Candidatus Yanofskyibacteriota</taxon>
    </lineage>
</organism>
<evidence type="ECO:0000313" key="3">
    <source>
        <dbReference type="Proteomes" id="UP000034764"/>
    </source>
</evidence>
<sequence>MDNPDIFEQLFTSLFDFSNIGLGDFTVARVSDFYASILSSSIVWDAKAISLAISIVLLAVVIYLNLKLGKFKSLAKGIIQNIQAPILKSDDGPTKARWEEISRHVDSTKEAEWKFAIIEADKLMDDTLRKAGFQGTTMGERLMSIQEGQLESLQLIWEAHKIRNRLAHDSNYFLRHAEAKKAIQLYGRALEEFRVI</sequence>
<feature type="transmembrane region" description="Helical" evidence="1">
    <location>
        <begin position="48"/>
        <end position="66"/>
    </location>
</feature>
<name>A0A0G0RN20_9BACT</name>
<gene>
    <name evidence="2" type="ORF">UT53_C0003G0005</name>
</gene>
<dbReference type="EMBL" id="LBXD01000003">
    <property type="protein sequence ID" value="KKR23940.1"/>
    <property type="molecule type" value="Genomic_DNA"/>
</dbReference>
<dbReference type="Proteomes" id="UP000034764">
    <property type="component" value="Unassembled WGS sequence"/>
</dbReference>
<keyword evidence="1" id="KW-0812">Transmembrane</keyword>
<protein>
    <submittedName>
        <fullName evidence="2">Uncharacterized protein</fullName>
    </submittedName>
</protein>
<evidence type="ECO:0000313" key="2">
    <source>
        <dbReference type="EMBL" id="KKR23940.1"/>
    </source>
</evidence>
<dbReference type="AlphaFoldDB" id="A0A0G0RN20"/>